<reference evidence="2" key="1">
    <citation type="submission" date="2013-07" db="EMBL/GenBank/DDBJ databases">
        <title>The Genome Sequence of Cryptococcus dejecticola CBS10117.</title>
        <authorList>
            <consortium name="The Broad Institute Genome Sequencing Platform"/>
            <person name="Cuomo C."/>
            <person name="Litvintseva A."/>
            <person name="Chen Y."/>
            <person name="Heitman J."/>
            <person name="Sun S."/>
            <person name="Springer D."/>
            <person name="Dromer F."/>
            <person name="Young S.K."/>
            <person name="Zeng Q."/>
            <person name="Gargeya S."/>
            <person name="Fitzgerald M."/>
            <person name="Abouelleil A."/>
            <person name="Alvarado L."/>
            <person name="Berlin A.M."/>
            <person name="Chapman S.B."/>
            <person name="Dewar J."/>
            <person name="Goldberg J."/>
            <person name="Griggs A."/>
            <person name="Gujja S."/>
            <person name="Hansen M."/>
            <person name="Howarth C."/>
            <person name="Imamovic A."/>
            <person name="Larimer J."/>
            <person name="McCowan C."/>
            <person name="Murphy C."/>
            <person name="Pearson M."/>
            <person name="Priest M."/>
            <person name="Roberts A."/>
            <person name="Saif S."/>
            <person name="Shea T."/>
            <person name="Sykes S."/>
            <person name="Wortman J."/>
            <person name="Nusbaum C."/>
            <person name="Birren B."/>
        </authorList>
    </citation>
    <scope>NUCLEOTIDE SEQUENCE [LARGE SCALE GENOMIC DNA]</scope>
    <source>
        <strain evidence="2">CBS 10117</strain>
    </source>
</reference>
<dbReference type="AlphaFoldDB" id="A0A1A6A3R6"/>
<feature type="region of interest" description="Disordered" evidence="1">
    <location>
        <begin position="79"/>
        <end position="230"/>
    </location>
</feature>
<organism evidence="2">
    <name type="scientific">Kwoniella dejecticola CBS 10117</name>
    <dbReference type="NCBI Taxonomy" id="1296121"/>
    <lineage>
        <taxon>Eukaryota</taxon>
        <taxon>Fungi</taxon>
        <taxon>Dikarya</taxon>
        <taxon>Basidiomycota</taxon>
        <taxon>Agaricomycotina</taxon>
        <taxon>Tremellomycetes</taxon>
        <taxon>Tremellales</taxon>
        <taxon>Cryptococcaceae</taxon>
        <taxon>Kwoniella</taxon>
    </lineage>
</organism>
<feature type="region of interest" description="Disordered" evidence="1">
    <location>
        <begin position="1"/>
        <end position="65"/>
    </location>
</feature>
<feature type="compositionally biased region" description="Low complexity" evidence="1">
    <location>
        <begin position="81"/>
        <end position="92"/>
    </location>
</feature>
<dbReference type="RefSeq" id="XP_018262541.1">
    <property type="nucleotide sequence ID" value="XM_018408850.1"/>
</dbReference>
<dbReference type="Proteomes" id="UP000078595">
    <property type="component" value="Chromosome 6"/>
</dbReference>
<gene>
    <name evidence="2" type="ORF">I303_05558</name>
    <name evidence="3" type="ORF">I303_104998</name>
</gene>
<feature type="compositionally biased region" description="Polar residues" evidence="1">
    <location>
        <begin position="22"/>
        <end position="45"/>
    </location>
</feature>
<dbReference type="KEGG" id="kdj:28969257"/>
<dbReference type="EMBL" id="CP144535">
    <property type="protein sequence ID" value="WWC62402.1"/>
    <property type="molecule type" value="Genomic_DNA"/>
</dbReference>
<evidence type="ECO:0000313" key="3">
    <source>
        <dbReference type="EMBL" id="WWC62402.1"/>
    </source>
</evidence>
<evidence type="ECO:0000256" key="1">
    <source>
        <dbReference type="SAM" id="MobiDB-lite"/>
    </source>
</evidence>
<reference evidence="3" key="3">
    <citation type="submission" date="2024-02" db="EMBL/GenBank/DDBJ databases">
        <title>Comparative genomics of Cryptococcus and Kwoniella reveals pathogenesis evolution and contrasting modes of karyotype evolution via chromosome fusion or intercentromeric recombination.</title>
        <authorList>
            <person name="Coelho M.A."/>
            <person name="David-Palma M."/>
            <person name="Shea T."/>
            <person name="Bowers K."/>
            <person name="McGinley-Smith S."/>
            <person name="Mohammad A.W."/>
            <person name="Gnirke A."/>
            <person name="Yurkov A.M."/>
            <person name="Nowrousian M."/>
            <person name="Sun S."/>
            <person name="Cuomo C.A."/>
            <person name="Heitman J."/>
        </authorList>
    </citation>
    <scope>NUCLEOTIDE SEQUENCE</scope>
    <source>
        <strain evidence="3">CBS 10117</strain>
    </source>
</reference>
<feature type="compositionally biased region" description="Basic and acidic residues" evidence="1">
    <location>
        <begin position="109"/>
        <end position="119"/>
    </location>
</feature>
<keyword evidence="4" id="KW-1185">Reference proteome</keyword>
<evidence type="ECO:0000313" key="2">
    <source>
        <dbReference type="EMBL" id="OBR84699.1"/>
    </source>
</evidence>
<dbReference type="VEuPathDB" id="FungiDB:I303_05558"/>
<feature type="compositionally biased region" description="Polar residues" evidence="1">
    <location>
        <begin position="54"/>
        <end position="65"/>
    </location>
</feature>
<dbReference type="EMBL" id="KI894032">
    <property type="protein sequence ID" value="OBR84699.1"/>
    <property type="molecule type" value="Genomic_DNA"/>
</dbReference>
<sequence length="239" mass="25379">MTQNKTATPSSASCGDNDAIYTLSSSAADPNTPTRSSGIDGSSRFSDTRVFRSRGNTAAGSTFQVQGIDLTPETAAQFPGASYPSASASVYADDGSDTRIQRSVVQSTEEDRSTADARKPSVPGLGISRSARRRRAAKRRREAARSRLATSPADSSSGNVPSHVADDKVSDVDEEYGEFEAEQRNTGPNARRNLVFDRAKQSNIAMSKQDEIEDNEARGGSRQANGSVVLDGSAFFNGL</sequence>
<feature type="compositionally biased region" description="Basic residues" evidence="1">
    <location>
        <begin position="130"/>
        <end position="142"/>
    </location>
</feature>
<name>A0A1A6A3R6_9TREE</name>
<reference evidence="3" key="2">
    <citation type="submission" date="2013-07" db="EMBL/GenBank/DDBJ databases">
        <authorList>
            <consortium name="The Broad Institute Genome Sequencing Platform"/>
            <person name="Cuomo C."/>
            <person name="Litvintseva A."/>
            <person name="Chen Y."/>
            <person name="Heitman J."/>
            <person name="Sun S."/>
            <person name="Springer D."/>
            <person name="Dromer F."/>
            <person name="Young S.K."/>
            <person name="Zeng Q."/>
            <person name="Gargeya S."/>
            <person name="Fitzgerald M."/>
            <person name="Abouelleil A."/>
            <person name="Alvarado L."/>
            <person name="Berlin A.M."/>
            <person name="Chapman S.B."/>
            <person name="Dewar J."/>
            <person name="Goldberg J."/>
            <person name="Griggs A."/>
            <person name="Gujja S."/>
            <person name="Hansen M."/>
            <person name="Howarth C."/>
            <person name="Imamovic A."/>
            <person name="Larimer J."/>
            <person name="McCowan C."/>
            <person name="Murphy C."/>
            <person name="Pearson M."/>
            <person name="Priest M."/>
            <person name="Roberts A."/>
            <person name="Saif S."/>
            <person name="Shea T."/>
            <person name="Sykes S."/>
            <person name="Wortman J."/>
            <person name="Nusbaum C."/>
            <person name="Birren B."/>
        </authorList>
    </citation>
    <scope>NUCLEOTIDE SEQUENCE</scope>
    <source>
        <strain evidence="3">CBS 10117</strain>
    </source>
</reference>
<protein>
    <submittedName>
        <fullName evidence="2">Uncharacterized protein</fullName>
    </submittedName>
</protein>
<dbReference type="GeneID" id="28969257"/>
<feature type="compositionally biased region" description="Polar residues" evidence="1">
    <location>
        <begin position="1"/>
        <end position="14"/>
    </location>
</feature>
<accession>A0A1A6A3R6</accession>
<evidence type="ECO:0000313" key="4">
    <source>
        <dbReference type="Proteomes" id="UP000078595"/>
    </source>
</evidence>
<proteinExistence type="predicted"/>